<evidence type="ECO:0000313" key="5">
    <source>
        <dbReference type="Proteomes" id="UP000515369"/>
    </source>
</evidence>
<dbReference type="Proteomes" id="UP000515369">
    <property type="component" value="Chromosome"/>
</dbReference>
<dbReference type="SUPFAM" id="SSF50969">
    <property type="entry name" value="YVTN repeat-like/Quinoprotein amine dehydrogenase"/>
    <property type="match status" value="1"/>
</dbReference>
<feature type="repeat" description="NHL" evidence="2">
    <location>
        <begin position="51"/>
        <end position="81"/>
    </location>
</feature>
<feature type="domain" description="Teneurin NHL" evidence="3">
    <location>
        <begin position="156"/>
        <end position="207"/>
    </location>
</feature>
<dbReference type="InterPro" id="IPR056822">
    <property type="entry name" value="TEN_NHL"/>
</dbReference>
<dbReference type="KEGG" id="sfol:H3H32_23205"/>
<dbReference type="RefSeq" id="WP_182457985.1">
    <property type="nucleotide sequence ID" value="NZ_CP059732.1"/>
</dbReference>
<dbReference type="InterPro" id="IPR001258">
    <property type="entry name" value="NHL_repeat"/>
</dbReference>
<feature type="domain" description="Teneurin NHL" evidence="3">
    <location>
        <begin position="605"/>
        <end position="657"/>
    </location>
</feature>
<keyword evidence="5" id="KW-1185">Reference proteome</keyword>
<evidence type="ECO:0000259" key="3">
    <source>
        <dbReference type="Pfam" id="PF25021"/>
    </source>
</evidence>
<dbReference type="PANTHER" id="PTHR13833:SF71">
    <property type="entry name" value="NHL DOMAIN-CONTAINING PROTEIN"/>
    <property type="match status" value="1"/>
</dbReference>
<feature type="domain" description="Teneurin NHL" evidence="3">
    <location>
        <begin position="493"/>
        <end position="544"/>
    </location>
</feature>
<organism evidence="4 5">
    <name type="scientific">Spirosoma foliorum</name>
    <dbReference type="NCBI Taxonomy" id="2710596"/>
    <lineage>
        <taxon>Bacteria</taxon>
        <taxon>Pseudomonadati</taxon>
        <taxon>Bacteroidota</taxon>
        <taxon>Cytophagia</taxon>
        <taxon>Cytophagales</taxon>
        <taxon>Cytophagaceae</taxon>
        <taxon>Spirosoma</taxon>
    </lineage>
</organism>
<dbReference type="Pfam" id="PF25021">
    <property type="entry name" value="TEN_NHL"/>
    <property type="match status" value="7"/>
</dbReference>
<protein>
    <submittedName>
        <fullName evidence="4">SMP-30/gluconolactonase/LRE family protein</fullName>
    </submittedName>
</protein>
<evidence type="ECO:0000313" key="4">
    <source>
        <dbReference type="EMBL" id="QMW00872.1"/>
    </source>
</evidence>
<dbReference type="CDD" id="cd14953">
    <property type="entry name" value="NHL_like_1"/>
    <property type="match status" value="2"/>
</dbReference>
<reference evidence="4 5" key="1">
    <citation type="submission" date="2020-07" db="EMBL/GenBank/DDBJ databases">
        <title>Spirosoma foliorum sp. nov., isolated from the leaves on the Nejang mountain Korea, Republic of.</title>
        <authorList>
            <person name="Ho H."/>
            <person name="Lee Y.-J."/>
            <person name="Nurcahyanto D.-A."/>
            <person name="Kim S.-G."/>
        </authorList>
    </citation>
    <scope>NUCLEOTIDE SEQUENCE [LARGE SCALE GENOMIC DNA]</scope>
    <source>
        <strain evidence="4 5">PL0136</strain>
    </source>
</reference>
<dbReference type="InterPro" id="IPR011044">
    <property type="entry name" value="Quino_amine_DH_bsu"/>
</dbReference>
<feature type="repeat" description="NHL" evidence="2">
    <location>
        <begin position="504"/>
        <end position="534"/>
    </location>
</feature>
<dbReference type="Gene3D" id="2.40.10.500">
    <property type="match status" value="1"/>
</dbReference>
<dbReference type="PANTHER" id="PTHR13833">
    <property type="match status" value="1"/>
</dbReference>
<evidence type="ECO:0000256" key="2">
    <source>
        <dbReference type="PROSITE-ProRule" id="PRU00504"/>
    </source>
</evidence>
<dbReference type="Gene3D" id="2.120.10.30">
    <property type="entry name" value="TolB, C-terminal domain"/>
    <property type="match status" value="6"/>
</dbReference>
<keyword evidence="1" id="KW-0677">Repeat</keyword>
<dbReference type="AlphaFoldDB" id="A0A7G5GPT0"/>
<feature type="domain" description="Teneurin NHL" evidence="3">
    <location>
        <begin position="40"/>
        <end position="91"/>
    </location>
</feature>
<feature type="domain" description="Teneurin NHL" evidence="3">
    <location>
        <begin position="269"/>
        <end position="321"/>
    </location>
</feature>
<dbReference type="InterPro" id="IPR011042">
    <property type="entry name" value="6-blade_b-propeller_TolB-like"/>
</dbReference>
<evidence type="ECO:0000256" key="1">
    <source>
        <dbReference type="ARBA" id="ARBA00022737"/>
    </source>
</evidence>
<sequence>MKHLFLSHHKLTLCLSVILLLISTWLPAQIITTVAGSDLKGDGGAATAACLNGPSGVTVDKNGAVYIADQENNRIRKVSTNGIISTVAGSYLSRNSLFNGDGGPATSAFLGNPNSVIVDDSGNLYISEQSAGIIRKISTSGIITTVAGNGRSDPFEAGDGGPATAASLIGPTGIALDAAGNLYIADFYNNRIRKVSTSGIITTVAGDGNRNFNGDGGVATRASLYNPTGVAVDAAGNIYIADQGNCRIRKIDANGIITTIAGNNSRGFSGDGGVATAASLNNPTSVIVDEYGNIYITDSVNQRVRRVSTDGIITTVVGNGLRRSTGDGGLATEASLNNPVSTAFDNNGNLYIALQDGHQIRKVSSDGIITTVAGNGYISFSGDGGLATSASLYNPFGVTTDSSDNLYITDLFNRRIRKVSPDGIITTVAGNGNAGFSGDGGLATATTLNGVYNMIVDAAGNLYMADSFNHRVRKVSSSGIITTIAGNGSAGFSGDNGPAILASLNKPADVAMDRSGNLYIAELDNHRIRKIDSNGIITTVAGNGNTSFSGDGGLATAAGLNSPAKIIVDRNNNLYMADQYDHRIRKVSPDGIITTIAGNGNAGFSGDGDLATAASLNSPTGMALDNGNNLYVADLLNHRIRKVSSGGIITTVVGSDSVGTRGDGGLATAASLVYPSGVALDRRGNFYIADEGGNGSYRIRKVTSLVTVSIMSVKDGNWSNASTWNCNCVPTLDDVVTISNGHKITVNQAVYIQALKQLGTLLFDASGSITFRK</sequence>
<proteinExistence type="predicted"/>
<feature type="domain" description="Teneurin NHL" evidence="3">
    <location>
        <begin position="325"/>
        <end position="376"/>
    </location>
</feature>
<dbReference type="EMBL" id="CP059732">
    <property type="protein sequence ID" value="QMW00872.1"/>
    <property type="molecule type" value="Genomic_DNA"/>
</dbReference>
<feature type="repeat" description="NHL" evidence="2">
    <location>
        <begin position="224"/>
        <end position="254"/>
    </location>
</feature>
<dbReference type="PROSITE" id="PS51125">
    <property type="entry name" value="NHL"/>
    <property type="match status" value="3"/>
</dbReference>
<dbReference type="SUPFAM" id="SSF101898">
    <property type="entry name" value="NHL repeat"/>
    <property type="match status" value="1"/>
</dbReference>
<dbReference type="SUPFAM" id="SSF63825">
    <property type="entry name" value="YWTD domain"/>
    <property type="match status" value="1"/>
</dbReference>
<gene>
    <name evidence="4" type="ORF">H3H32_23205</name>
</gene>
<feature type="domain" description="Teneurin NHL" evidence="3">
    <location>
        <begin position="211"/>
        <end position="265"/>
    </location>
</feature>
<accession>A0A7G5GPT0</accession>
<name>A0A7G5GPT0_9BACT</name>